<dbReference type="GO" id="GO:0006271">
    <property type="term" value="P:DNA strand elongation involved in DNA replication"/>
    <property type="evidence" value="ECO:0007669"/>
    <property type="project" value="TreeGrafter"/>
</dbReference>
<keyword evidence="9" id="KW-0238">DNA-binding</keyword>
<comment type="caution">
    <text evidence="14">The sequence shown here is derived from an EMBL/GenBank/DDBJ whole genome shotgun (WGS) entry which is preliminary data.</text>
</comment>
<dbReference type="GO" id="GO:0003677">
    <property type="term" value="F:DNA binding"/>
    <property type="evidence" value="ECO:0007669"/>
    <property type="project" value="UniProtKB-KW"/>
</dbReference>
<keyword evidence="5 14" id="KW-0808">Transferase</keyword>
<evidence type="ECO:0000256" key="9">
    <source>
        <dbReference type="ARBA" id="ARBA00023125"/>
    </source>
</evidence>
<dbReference type="InterPro" id="IPR046938">
    <property type="entry name" value="DNA_clamp_sf"/>
</dbReference>
<accession>A0A8I1H8F6</accession>
<protein>
    <recommendedName>
        <fullName evidence="3">Beta sliding clamp</fullName>
    </recommendedName>
    <alternativeName>
        <fullName evidence="11">Beta-clamp processivity factor</fullName>
    </alternativeName>
    <alternativeName>
        <fullName evidence="10">DNA polymerase III beta sliding clamp subunit</fullName>
    </alternativeName>
</protein>
<dbReference type="Gene3D" id="3.10.150.10">
    <property type="entry name" value="DNA Polymerase III, subunit A, domain 2"/>
    <property type="match status" value="2"/>
</dbReference>
<dbReference type="Proteomes" id="UP000660083">
    <property type="component" value="Unassembled WGS sequence"/>
</dbReference>
<keyword evidence="8" id="KW-0239">DNA-directed DNA polymerase</keyword>
<evidence type="ECO:0000256" key="1">
    <source>
        <dbReference type="ARBA" id="ARBA00004496"/>
    </source>
</evidence>
<evidence type="ECO:0000256" key="5">
    <source>
        <dbReference type="ARBA" id="ARBA00022679"/>
    </source>
</evidence>
<dbReference type="InterPro" id="IPR022637">
    <property type="entry name" value="DNA_polIII_beta_cen"/>
</dbReference>
<dbReference type="SMART" id="SM00480">
    <property type="entry name" value="POL3Bc"/>
    <property type="match status" value="1"/>
</dbReference>
<evidence type="ECO:0000256" key="8">
    <source>
        <dbReference type="ARBA" id="ARBA00022932"/>
    </source>
</evidence>
<evidence type="ECO:0000256" key="3">
    <source>
        <dbReference type="ARBA" id="ARBA00021035"/>
    </source>
</evidence>
<evidence type="ECO:0000313" key="14">
    <source>
        <dbReference type="EMBL" id="MBK1446541.1"/>
    </source>
</evidence>
<dbReference type="GO" id="GO:0003887">
    <property type="term" value="F:DNA-directed DNA polymerase activity"/>
    <property type="evidence" value="ECO:0007669"/>
    <property type="project" value="UniProtKB-KW"/>
</dbReference>
<feature type="domain" description="DNA polymerase III beta sliding clamp C-terminal" evidence="13">
    <location>
        <begin position="112"/>
        <end position="232"/>
    </location>
</feature>
<dbReference type="NCBIfam" id="TIGR00663">
    <property type="entry name" value="dnan"/>
    <property type="match status" value="1"/>
</dbReference>
<evidence type="ECO:0000256" key="6">
    <source>
        <dbReference type="ARBA" id="ARBA00022695"/>
    </source>
</evidence>
<dbReference type="EMBL" id="JAEFCT010000022">
    <property type="protein sequence ID" value="MBK1446541.1"/>
    <property type="molecule type" value="Genomic_DNA"/>
</dbReference>
<evidence type="ECO:0000256" key="7">
    <source>
        <dbReference type="ARBA" id="ARBA00022705"/>
    </source>
</evidence>
<dbReference type="SUPFAM" id="SSF55979">
    <property type="entry name" value="DNA clamp"/>
    <property type="match status" value="2"/>
</dbReference>
<dbReference type="InterPro" id="IPR001001">
    <property type="entry name" value="DNA_polIII_beta"/>
</dbReference>
<feature type="domain" description="DNA polymerase III beta sliding clamp central" evidence="12">
    <location>
        <begin position="1"/>
        <end position="110"/>
    </location>
</feature>
<dbReference type="GO" id="GO:0005737">
    <property type="term" value="C:cytoplasm"/>
    <property type="evidence" value="ECO:0007669"/>
    <property type="project" value="UniProtKB-SubCell"/>
</dbReference>
<reference evidence="14" key="1">
    <citation type="submission" date="2020-12" db="EMBL/GenBank/DDBJ databases">
        <authorList>
            <person name="Chopjitt P."/>
        </authorList>
    </citation>
    <scope>NUCLEOTIDE SEQUENCE</scope>
    <source>
        <strain evidence="14">AP1</strain>
    </source>
</reference>
<gene>
    <name evidence="14" type="primary">dnaN</name>
    <name evidence="14" type="ORF">JDA50_19275</name>
</gene>
<dbReference type="GO" id="GO:0008408">
    <property type="term" value="F:3'-5' exonuclease activity"/>
    <property type="evidence" value="ECO:0007669"/>
    <property type="project" value="InterPro"/>
</dbReference>
<evidence type="ECO:0000256" key="2">
    <source>
        <dbReference type="ARBA" id="ARBA00010752"/>
    </source>
</evidence>
<keyword evidence="4" id="KW-0963">Cytoplasm</keyword>
<dbReference type="Pfam" id="PF02767">
    <property type="entry name" value="DNA_pol3_beta_2"/>
    <property type="match status" value="1"/>
</dbReference>
<dbReference type="GO" id="GO:0009360">
    <property type="term" value="C:DNA polymerase III complex"/>
    <property type="evidence" value="ECO:0007669"/>
    <property type="project" value="InterPro"/>
</dbReference>
<evidence type="ECO:0000256" key="11">
    <source>
        <dbReference type="ARBA" id="ARBA00033276"/>
    </source>
</evidence>
<dbReference type="InterPro" id="IPR022635">
    <property type="entry name" value="DNA_polIII_beta_C"/>
</dbReference>
<evidence type="ECO:0000256" key="10">
    <source>
        <dbReference type="ARBA" id="ARBA00030988"/>
    </source>
</evidence>
<dbReference type="Pfam" id="PF02768">
    <property type="entry name" value="DNA_pol3_beta_3"/>
    <property type="match status" value="1"/>
</dbReference>
<dbReference type="CDD" id="cd00140">
    <property type="entry name" value="beta_clamp"/>
    <property type="match status" value="1"/>
</dbReference>
<keyword evidence="7" id="KW-0235">DNA replication</keyword>
<name>A0A8I1H8F6_ACIPI</name>
<dbReference type="AlphaFoldDB" id="A0A8I1H8F6"/>
<comment type="similarity">
    <text evidence="2">Belongs to the beta sliding clamp family.</text>
</comment>
<sequence length="233" mass="26247">MAVQDVRFYLTGTLLEIDENQLRAVTTDGHRLALCEITASSTSSQLVQAIVPRKAVGELQRLLSIEDEQLTLLIGRELLNVTINTPSRDKEQGDITVRFTTKLIDGKFPDYRRVIPRGGDKHVLISHDVFKQSLQRVAILSNEKLRGVFLNFNQDSLQLRANNPEQDEAIEDLAIQYQNIPLEMSFNAQYLLDVLGVLDGDDVNMSMTEANQSVLVQDPAHPDQTYVVMPMRV</sequence>
<keyword evidence="6 14" id="KW-0548">Nucleotidyltransferase</keyword>
<organism evidence="14 15">
    <name type="scientific">Acinetobacter pittii</name>
    <name type="common">Acinetobacter genomosp. 3</name>
    <dbReference type="NCBI Taxonomy" id="48296"/>
    <lineage>
        <taxon>Bacteria</taxon>
        <taxon>Pseudomonadati</taxon>
        <taxon>Pseudomonadota</taxon>
        <taxon>Gammaproteobacteria</taxon>
        <taxon>Moraxellales</taxon>
        <taxon>Moraxellaceae</taxon>
        <taxon>Acinetobacter</taxon>
        <taxon>Acinetobacter calcoaceticus/baumannii complex</taxon>
    </lineage>
</organism>
<evidence type="ECO:0000259" key="12">
    <source>
        <dbReference type="Pfam" id="PF02767"/>
    </source>
</evidence>
<proteinExistence type="inferred from homology"/>
<evidence type="ECO:0000256" key="4">
    <source>
        <dbReference type="ARBA" id="ARBA00022490"/>
    </source>
</evidence>
<dbReference type="PANTHER" id="PTHR30478:SF0">
    <property type="entry name" value="BETA SLIDING CLAMP"/>
    <property type="match status" value="1"/>
</dbReference>
<comment type="subcellular location">
    <subcellularLocation>
        <location evidence="1">Cytoplasm</location>
    </subcellularLocation>
</comment>
<dbReference type="PANTHER" id="PTHR30478">
    <property type="entry name" value="DNA POLYMERASE III SUBUNIT BETA"/>
    <property type="match status" value="1"/>
</dbReference>
<evidence type="ECO:0000259" key="13">
    <source>
        <dbReference type="Pfam" id="PF02768"/>
    </source>
</evidence>
<evidence type="ECO:0000313" key="15">
    <source>
        <dbReference type="Proteomes" id="UP000660083"/>
    </source>
</evidence>